<reference evidence="1" key="1">
    <citation type="journal article" date="2013" name="PLoS ONE">
        <title>Direct detection of alternative open reading frames translation products in human significantly expands the proteome.</title>
        <authorList>
            <person name="Vanderperre B."/>
            <person name="Lucier J.-F."/>
            <person name="Motard J."/>
            <person name="Tremblay G."/>
            <person name="Vanderperre S."/>
            <person name="Wisztorski M."/>
            <person name="Salzet M."/>
            <person name="Boisvert F.-M."/>
            <person name="Roucou X."/>
        </authorList>
    </citation>
    <scope>NUCLEOTIDE SEQUENCE</scope>
</reference>
<protein>
    <submittedName>
        <fullName evidence="1">Alternative protein LOC400986</fullName>
    </submittedName>
</protein>
<proteinExistence type="predicted"/>
<dbReference type="AlphaFoldDB" id="L8E763"/>
<accession>L8E763</accession>
<name>L8E763_HUMAN</name>
<dbReference type="EMBL" id="HF583457">
    <property type="protein sequence ID" value="CCQ42954.1"/>
    <property type="molecule type" value="Genomic_DNA"/>
</dbReference>
<sequence>MWITLSNFSRAPVISANTCQLVPRMLELPGISFPGEELAAIFAVWAAQTFQPVGF</sequence>
<gene>
    <name evidence="1" type="primary">LOC400986</name>
</gene>
<organism evidence="1">
    <name type="scientific">Homo sapiens</name>
    <name type="common">Human</name>
    <dbReference type="NCBI Taxonomy" id="9606"/>
    <lineage>
        <taxon>Eukaryota</taxon>
        <taxon>Metazoa</taxon>
        <taxon>Chordata</taxon>
        <taxon>Craniata</taxon>
        <taxon>Vertebrata</taxon>
        <taxon>Euteleostomi</taxon>
        <taxon>Mammalia</taxon>
        <taxon>Eutheria</taxon>
        <taxon>Euarchontoglires</taxon>
        <taxon>Primates</taxon>
        <taxon>Haplorrhini</taxon>
        <taxon>Catarrhini</taxon>
        <taxon>Hominidae</taxon>
        <taxon>Homo</taxon>
    </lineage>
</organism>
<evidence type="ECO:0000313" key="1">
    <source>
        <dbReference type="EMBL" id="CCQ42954.1"/>
    </source>
</evidence>